<feature type="coiled-coil region" evidence="1">
    <location>
        <begin position="216"/>
        <end position="243"/>
    </location>
</feature>
<name>A0A7M3SXX2_9FLAO</name>
<accession>A0A7M3SXX2</accession>
<dbReference type="AlphaFoldDB" id="A0A7M3SXX2"/>
<keyword evidence="1" id="KW-0175">Coiled coil</keyword>
<gene>
    <name evidence="3" type="ORF">FLP08_02610</name>
</gene>
<reference evidence="3 4" key="1">
    <citation type="submission" date="2019-07" db="EMBL/GenBank/DDBJ databases">
        <title>Gramella aestuarii sp. nov., isolated from a tidal flat, and emended description of Gramella echinicola.</title>
        <authorList>
            <person name="Liu L."/>
        </authorList>
    </citation>
    <scope>NUCLEOTIDE SEQUENCE [LARGE SCALE GENOMIC DNA]</scope>
    <source>
        <strain evidence="3 4">BS12</strain>
    </source>
</reference>
<evidence type="ECO:0000256" key="2">
    <source>
        <dbReference type="SAM" id="Phobius"/>
    </source>
</evidence>
<dbReference type="Proteomes" id="UP000460416">
    <property type="component" value="Unassembled WGS sequence"/>
</dbReference>
<feature type="transmembrane region" description="Helical" evidence="2">
    <location>
        <begin position="21"/>
        <end position="42"/>
    </location>
</feature>
<dbReference type="EMBL" id="VJVW01000001">
    <property type="protein sequence ID" value="MUP41453.1"/>
    <property type="molecule type" value="Genomic_DNA"/>
</dbReference>
<proteinExistence type="predicted"/>
<keyword evidence="2" id="KW-0812">Transmembrane</keyword>
<evidence type="ECO:0000313" key="3">
    <source>
        <dbReference type="EMBL" id="MUP41453.1"/>
    </source>
</evidence>
<dbReference type="OrthoDB" id="821805at2"/>
<keyword evidence="2" id="KW-0472">Membrane</keyword>
<evidence type="ECO:0000313" key="4">
    <source>
        <dbReference type="Proteomes" id="UP000460416"/>
    </source>
</evidence>
<protein>
    <submittedName>
        <fullName evidence="3">Uncharacterized protein</fullName>
    </submittedName>
</protein>
<keyword evidence="2" id="KW-1133">Transmembrane helix</keyword>
<evidence type="ECO:0000256" key="1">
    <source>
        <dbReference type="SAM" id="Coils"/>
    </source>
</evidence>
<keyword evidence="4" id="KW-1185">Reference proteome</keyword>
<sequence>MIKFFRNIRRQLLRENRFTRYLIYAIGEIILVVIGILIALQINNWNENRKLNKAERGYLNSLQEDIHKDIKAQDSITPILKSNLEKLKDLEEELKKIDSDPNYEKALFSYLGSLGYPEFVSNDHTLETLKSSGNIEAISDKQLRRQILDYRDQVEVYERHQKLVGEMMLNFLTEKNIFNLNALNDETLRKRLSLRNIEKVKMTTFINQALIYQATIQDLIGRLEKLNVKAMQIREMISRSENNSE</sequence>
<dbReference type="InterPro" id="IPR045749">
    <property type="entry name" value="DUF6090"/>
</dbReference>
<dbReference type="Pfam" id="PF19578">
    <property type="entry name" value="DUF6090"/>
    <property type="match status" value="1"/>
</dbReference>
<comment type="caution">
    <text evidence="3">The sequence shown here is derived from an EMBL/GenBank/DDBJ whole genome shotgun (WGS) entry which is preliminary data.</text>
</comment>
<organism evidence="3 4">
    <name type="scientific">Christiangramia aestuarii</name>
    <dbReference type="NCBI Taxonomy" id="1028746"/>
    <lineage>
        <taxon>Bacteria</taxon>
        <taxon>Pseudomonadati</taxon>
        <taxon>Bacteroidota</taxon>
        <taxon>Flavobacteriia</taxon>
        <taxon>Flavobacteriales</taxon>
        <taxon>Flavobacteriaceae</taxon>
        <taxon>Christiangramia</taxon>
    </lineage>
</organism>
<dbReference type="RefSeq" id="WP_156273738.1">
    <property type="nucleotide sequence ID" value="NZ_BAABGI010000002.1"/>
</dbReference>